<evidence type="ECO:0000256" key="1">
    <source>
        <dbReference type="ARBA" id="ARBA00009075"/>
    </source>
</evidence>
<dbReference type="PANTHER" id="PTHR34596:SF2">
    <property type="entry name" value="CHITOPORIN"/>
    <property type="match status" value="1"/>
</dbReference>
<protein>
    <submittedName>
        <fullName evidence="4">Metalloid reductase RarA</fullName>
    </submittedName>
</protein>
<comment type="similarity">
    <text evidence="1">Belongs to the outer membrane porin (Opr) (TC 1.B.25) family.</text>
</comment>
<dbReference type="GO" id="GO:0015288">
    <property type="term" value="F:porin activity"/>
    <property type="evidence" value="ECO:0007669"/>
    <property type="project" value="TreeGrafter"/>
</dbReference>
<dbReference type="PANTHER" id="PTHR34596">
    <property type="entry name" value="CHITOPORIN"/>
    <property type="match status" value="1"/>
</dbReference>
<evidence type="ECO:0000313" key="5">
    <source>
        <dbReference type="Proteomes" id="UP000254920"/>
    </source>
</evidence>
<organism evidence="4 5">
    <name type="scientific">Campylobacter sputorum subsp. sputorum</name>
    <dbReference type="NCBI Taxonomy" id="32024"/>
    <lineage>
        <taxon>Bacteria</taxon>
        <taxon>Pseudomonadati</taxon>
        <taxon>Campylobacterota</taxon>
        <taxon>Epsilonproteobacteria</taxon>
        <taxon>Campylobacterales</taxon>
        <taxon>Campylobacteraceae</taxon>
        <taxon>Campylobacter</taxon>
    </lineage>
</organism>
<dbReference type="InterPro" id="IPR005318">
    <property type="entry name" value="OM_porin_bac"/>
</dbReference>
<name>A0A381DHG2_9BACT</name>
<dbReference type="STRING" id="32024.GCA_000788295_00348"/>
<sequence length="432" mass="48030">MGVCLALCSFGTLNAAENLEEALVNGKLKTELKAAYVDQTNDGSPYNNENMLTTGIEMSYVTDPLYGFRIGLTGQGNASPLNDDQNSKQMNRAEWWATGFVLSEAYLGYTFDKTDIKAGRQYVNMPLVSGNYTRAFKEAFEGVSVYNNNLPDTEIQAGWFYKFQGRTNAVMSADSDKDGRAPVFKDRVVLGGVSPYAREFDNIFTIAAINKSIQDTTFTGSYARVTNFASGNGNGDVNLFFGEVNYIVPLDMLKLVFDARYNGSRVDGEFDKENFDGDMLGLRAGFKDFYGFSLYYAYTTVSDKDSTIISVGNGGNTYTFLPIRGPFVYSNQAGMDTHKILLEYNFAQVGVDGLKAAFHYVNGEQDSKNNRTNKDVDIKGWATVVNYAVKQVKGLSAAVFYSELEKDPNKSDEKTTEQDEIWLRVSYKFDVL</sequence>
<evidence type="ECO:0000313" key="4">
    <source>
        <dbReference type="EMBL" id="SUX10056.1"/>
    </source>
</evidence>
<reference evidence="4 5" key="1">
    <citation type="submission" date="2018-06" db="EMBL/GenBank/DDBJ databases">
        <authorList>
            <consortium name="Pathogen Informatics"/>
            <person name="Doyle S."/>
        </authorList>
    </citation>
    <scope>NUCLEOTIDE SEQUENCE [LARGE SCALE GENOMIC DNA]</scope>
    <source>
        <strain evidence="4 5">NCTC12475</strain>
    </source>
</reference>
<proteinExistence type="inferred from homology"/>
<keyword evidence="5" id="KW-1185">Reference proteome</keyword>
<keyword evidence="3" id="KW-0732">Signal</keyword>
<keyword evidence="2" id="KW-0813">Transport</keyword>
<evidence type="ECO:0000256" key="2">
    <source>
        <dbReference type="ARBA" id="ARBA00022448"/>
    </source>
</evidence>
<accession>A0A381DHG2</accession>
<dbReference type="GO" id="GO:0016020">
    <property type="term" value="C:membrane"/>
    <property type="evidence" value="ECO:0007669"/>
    <property type="project" value="InterPro"/>
</dbReference>
<gene>
    <name evidence="4" type="ORF">NCTC12475_00327</name>
</gene>
<dbReference type="EMBL" id="UFVD01000001">
    <property type="protein sequence ID" value="SUX10056.1"/>
    <property type="molecule type" value="Genomic_DNA"/>
</dbReference>
<dbReference type="AlphaFoldDB" id="A0A381DHG2"/>
<dbReference type="Proteomes" id="UP000254920">
    <property type="component" value="Unassembled WGS sequence"/>
</dbReference>
<evidence type="ECO:0000256" key="3">
    <source>
        <dbReference type="ARBA" id="ARBA00022729"/>
    </source>
</evidence>
<dbReference type="Gene3D" id="2.40.160.10">
    <property type="entry name" value="Porin"/>
    <property type="match status" value="1"/>
</dbReference>
<dbReference type="Pfam" id="PF03573">
    <property type="entry name" value="OprD"/>
    <property type="match status" value="1"/>
</dbReference>
<dbReference type="InterPro" id="IPR023614">
    <property type="entry name" value="Porin_dom_sf"/>
</dbReference>